<dbReference type="Pfam" id="PF04977">
    <property type="entry name" value="DivIC"/>
    <property type="match status" value="1"/>
</dbReference>
<evidence type="ECO:0000256" key="1">
    <source>
        <dbReference type="SAM" id="Coils"/>
    </source>
</evidence>
<keyword evidence="2" id="KW-0472">Membrane</keyword>
<reference evidence="3 4" key="1">
    <citation type="submission" date="2023-04" db="EMBL/GenBank/DDBJ databases">
        <title>Marinoamorphus aggregata gen. nov., sp. Nov., isolate from tissue of brittle star Ophioplocus japonicus.</title>
        <authorList>
            <person name="Kawano K."/>
            <person name="Sawayama S."/>
            <person name="Nakagawa S."/>
        </authorList>
    </citation>
    <scope>NUCLEOTIDE SEQUENCE [LARGE SCALE GENOMIC DNA]</scope>
    <source>
        <strain evidence="3 4">NKW23</strain>
    </source>
</reference>
<evidence type="ECO:0000313" key="3">
    <source>
        <dbReference type="EMBL" id="GMG80867.1"/>
    </source>
</evidence>
<keyword evidence="2" id="KW-1133">Transmembrane helix</keyword>
<name>A0ABQ6LBT2_9RHOB</name>
<dbReference type="RefSeq" id="WP_285669493.1">
    <property type="nucleotide sequence ID" value="NZ_BSYI01000001.1"/>
</dbReference>
<dbReference type="Proteomes" id="UP001239909">
    <property type="component" value="Unassembled WGS sequence"/>
</dbReference>
<protein>
    <recommendedName>
        <fullName evidence="5">Septum formation initiator</fullName>
    </recommendedName>
</protein>
<evidence type="ECO:0008006" key="5">
    <source>
        <dbReference type="Google" id="ProtNLM"/>
    </source>
</evidence>
<sequence>MPQQGLSRIAGLLIYGIVAAGCGVFGWSGLKGERGLAALAAAEAEEVRLTEKLAAVEAERVAAENRVRRLGTDYLDLDLLDERARSVLGLVRPDEVVIRPVAR</sequence>
<keyword evidence="2" id="KW-0812">Transmembrane</keyword>
<gene>
    <name evidence="3" type="ORF">LNKW23_00790</name>
</gene>
<evidence type="ECO:0000256" key="2">
    <source>
        <dbReference type="SAM" id="Phobius"/>
    </source>
</evidence>
<dbReference type="InterPro" id="IPR007060">
    <property type="entry name" value="FtsL/DivIC"/>
</dbReference>
<proteinExistence type="predicted"/>
<keyword evidence="4" id="KW-1185">Reference proteome</keyword>
<keyword evidence="1" id="KW-0175">Coiled coil</keyword>
<feature type="coiled-coil region" evidence="1">
    <location>
        <begin position="39"/>
        <end position="73"/>
    </location>
</feature>
<comment type="caution">
    <text evidence="3">The sequence shown here is derived from an EMBL/GenBank/DDBJ whole genome shotgun (WGS) entry which is preliminary data.</text>
</comment>
<accession>A0ABQ6LBT2</accession>
<feature type="transmembrane region" description="Helical" evidence="2">
    <location>
        <begin position="12"/>
        <end position="30"/>
    </location>
</feature>
<evidence type="ECO:0000313" key="4">
    <source>
        <dbReference type="Proteomes" id="UP001239909"/>
    </source>
</evidence>
<dbReference type="EMBL" id="BSYI01000001">
    <property type="protein sequence ID" value="GMG80867.1"/>
    <property type="molecule type" value="Genomic_DNA"/>
</dbReference>
<organism evidence="3 4">
    <name type="scientific">Paralimibaculum aggregatum</name>
    <dbReference type="NCBI Taxonomy" id="3036245"/>
    <lineage>
        <taxon>Bacteria</taxon>
        <taxon>Pseudomonadati</taxon>
        <taxon>Pseudomonadota</taxon>
        <taxon>Alphaproteobacteria</taxon>
        <taxon>Rhodobacterales</taxon>
        <taxon>Paracoccaceae</taxon>
        <taxon>Paralimibaculum</taxon>
    </lineage>
</organism>